<dbReference type="Gene3D" id="3.30.1360.120">
    <property type="entry name" value="Probable tRNA modification gtpase trme, domain 1"/>
    <property type="match status" value="1"/>
</dbReference>
<accession>A0A0B1Q6Z6</accession>
<evidence type="ECO:0000313" key="2">
    <source>
        <dbReference type="Proteomes" id="UP000030826"/>
    </source>
</evidence>
<dbReference type="OrthoDB" id="9814782at2"/>
<dbReference type="Pfam" id="PF04268">
    <property type="entry name" value="SoxG"/>
    <property type="match status" value="1"/>
</dbReference>
<dbReference type="STRING" id="370622.LA66_06115"/>
<dbReference type="InterPro" id="IPR007375">
    <property type="entry name" value="SoxG"/>
</dbReference>
<gene>
    <name evidence="1" type="ORF">LA66_06115</name>
</gene>
<organism evidence="1 2">
    <name type="scientific">Aureimonas altamirensis</name>
    <dbReference type="NCBI Taxonomy" id="370622"/>
    <lineage>
        <taxon>Bacteria</taxon>
        <taxon>Pseudomonadati</taxon>
        <taxon>Pseudomonadota</taxon>
        <taxon>Alphaproteobacteria</taxon>
        <taxon>Hyphomicrobiales</taxon>
        <taxon>Aurantimonadaceae</taxon>
        <taxon>Aureimonas</taxon>
    </lineage>
</organism>
<name>A0A0B1Q6Z6_9HYPH</name>
<reference evidence="1 2" key="1">
    <citation type="submission" date="2014-09" db="EMBL/GenBank/DDBJ databases">
        <title>Isolation and characterization of Aurantimonas altamirensis ON-56566 from clinical sample following a dog bite.</title>
        <authorList>
            <person name="Eshaghi A."/>
            <person name="Li A."/>
            <person name="Shahinas D."/>
            <person name="Bahn P."/>
            <person name="Kus J.V."/>
            <person name="Patel S.N."/>
        </authorList>
    </citation>
    <scope>NUCLEOTIDE SEQUENCE [LARGE SCALE GENOMIC DNA]</scope>
    <source>
        <strain evidence="1 2">ON-56566</strain>
    </source>
</reference>
<dbReference type="AlphaFoldDB" id="A0A0B1Q6Z6"/>
<dbReference type="SUPFAM" id="SSF103025">
    <property type="entry name" value="Folate-binding domain"/>
    <property type="match status" value="1"/>
</dbReference>
<dbReference type="RefSeq" id="WP_039189625.1">
    <property type="nucleotide sequence ID" value="NZ_JRFJ01000001.1"/>
</dbReference>
<dbReference type="EMBL" id="JRFJ01000001">
    <property type="protein sequence ID" value="KHJ56164.1"/>
    <property type="molecule type" value="Genomic_DNA"/>
</dbReference>
<dbReference type="Gene3D" id="3.30.70.1520">
    <property type="entry name" value="Heterotetrameric sarcosine oxidase"/>
    <property type="match status" value="1"/>
</dbReference>
<proteinExistence type="predicted"/>
<comment type="caution">
    <text evidence="1">The sequence shown here is derived from an EMBL/GenBank/DDBJ whole genome shotgun (WGS) entry which is preliminary data.</text>
</comment>
<sequence length="188" mass="20566">MPESRLQNPLDALAATSRRSPAVSLDLVQARARFSFRARDGAAVDAAGAAFGVALPRQSCRFEEADNKRALWLGPDEWLLTMPLADGPRHLEALEKALAGKPCSLVDVSHRSLAFTVAGPQAATILNSGCPLDLSADAFPVGMCTRTVLAKTEIILLRTAEDRFLVDVWRSFAPYAWSWLEEARREFV</sequence>
<dbReference type="InterPro" id="IPR027266">
    <property type="entry name" value="TrmE/GcvT-like"/>
</dbReference>
<dbReference type="Proteomes" id="UP000030826">
    <property type="component" value="Unassembled WGS sequence"/>
</dbReference>
<protein>
    <submittedName>
        <fullName evidence="1">Sarcosine oxidase subunit gamma</fullName>
    </submittedName>
</protein>
<evidence type="ECO:0000313" key="1">
    <source>
        <dbReference type="EMBL" id="KHJ56164.1"/>
    </source>
</evidence>